<dbReference type="RefSeq" id="WP_111068024.1">
    <property type="nucleotide sequence ID" value="NZ_CP029830.1"/>
</dbReference>
<dbReference type="Pfam" id="PF25954">
    <property type="entry name" value="Beta-barrel_RND_2"/>
    <property type="match status" value="1"/>
</dbReference>
<geneLocation type="plasmid" evidence="6 7">
    <name>unnamed1</name>
</geneLocation>
<dbReference type="InterPro" id="IPR006143">
    <property type="entry name" value="RND_pump_MFP"/>
</dbReference>
<evidence type="ECO:0000259" key="5">
    <source>
        <dbReference type="Pfam" id="PF25989"/>
    </source>
</evidence>
<dbReference type="Gene3D" id="2.40.30.170">
    <property type="match status" value="1"/>
</dbReference>
<comment type="similarity">
    <text evidence="1">Belongs to the membrane fusion protein (MFP) (TC 8.A.1) family.</text>
</comment>
<proteinExistence type="inferred from homology"/>
<dbReference type="SUPFAM" id="SSF111369">
    <property type="entry name" value="HlyD-like secretion proteins"/>
    <property type="match status" value="1"/>
</dbReference>
<reference evidence="6 7" key="1">
    <citation type="submission" date="2018-06" db="EMBL/GenBank/DDBJ databases">
        <title>Complete genome sequencing of Azospirillum sp. M2T2B2.</title>
        <authorList>
            <person name="Heo J."/>
            <person name="Kim S.-J."/>
            <person name="Kwon S.-W."/>
            <person name="Anandham R."/>
        </authorList>
    </citation>
    <scope>NUCLEOTIDE SEQUENCE [LARGE SCALE GENOMIC DNA]</scope>
    <source>
        <strain evidence="6 7">M2T2B2</strain>
        <plasmid evidence="6 7">unnamed1</plasmid>
    </source>
</reference>
<feature type="domain" description="CusB-like beta-barrel" evidence="4">
    <location>
        <begin position="233"/>
        <end position="305"/>
    </location>
</feature>
<dbReference type="Gene3D" id="2.40.420.20">
    <property type="match status" value="1"/>
</dbReference>
<evidence type="ECO:0000256" key="2">
    <source>
        <dbReference type="SAM" id="MobiDB-lite"/>
    </source>
</evidence>
<dbReference type="Gene3D" id="2.40.50.100">
    <property type="match status" value="1"/>
</dbReference>
<feature type="domain" description="YknX-like C-terminal permuted SH3-like" evidence="5">
    <location>
        <begin position="313"/>
        <end position="380"/>
    </location>
</feature>
<keyword evidence="7" id="KW-1185">Reference proteome</keyword>
<dbReference type="EMBL" id="CP029830">
    <property type="protein sequence ID" value="AWU95252.1"/>
    <property type="molecule type" value="Genomic_DNA"/>
</dbReference>
<dbReference type="GO" id="GO:0015562">
    <property type="term" value="F:efflux transmembrane transporter activity"/>
    <property type="evidence" value="ECO:0007669"/>
    <property type="project" value="TreeGrafter"/>
</dbReference>
<dbReference type="InterPro" id="IPR058792">
    <property type="entry name" value="Beta-barrel_RND_2"/>
</dbReference>
<dbReference type="Proteomes" id="UP000249605">
    <property type="component" value="Plasmid unnamed1"/>
</dbReference>
<dbReference type="NCBIfam" id="TIGR01730">
    <property type="entry name" value="RND_mfp"/>
    <property type="match status" value="1"/>
</dbReference>
<dbReference type="GO" id="GO:1990281">
    <property type="term" value="C:efflux pump complex"/>
    <property type="evidence" value="ECO:0007669"/>
    <property type="project" value="TreeGrafter"/>
</dbReference>
<dbReference type="KEGG" id="azm:DM194_12865"/>
<dbReference type="Pfam" id="PF25989">
    <property type="entry name" value="YknX_C"/>
    <property type="match status" value="1"/>
</dbReference>
<evidence type="ECO:0000259" key="4">
    <source>
        <dbReference type="Pfam" id="PF25954"/>
    </source>
</evidence>
<organism evidence="6 7">
    <name type="scientific">Azospirillum ramasamyi</name>
    <dbReference type="NCBI Taxonomy" id="682998"/>
    <lineage>
        <taxon>Bacteria</taxon>
        <taxon>Pseudomonadati</taxon>
        <taxon>Pseudomonadota</taxon>
        <taxon>Alphaproteobacteria</taxon>
        <taxon>Rhodospirillales</taxon>
        <taxon>Azospirillaceae</taxon>
        <taxon>Azospirillum</taxon>
    </lineage>
</organism>
<dbReference type="OrthoDB" id="9806939at2"/>
<dbReference type="PANTHER" id="PTHR30469">
    <property type="entry name" value="MULTIDRUG RESISTANCE PROTEIN MDTA"/>
    <property type="match status" value="1"/>
</dbReference>
<dbReference type="InterPro" id="IPR058625">
    <property type="entry name" value="MdtA-like_BSH"/>
</dbReference>
<name>A0A2U9S761_9PROT</name>
<feature type="region of interest" description="Disordered" evidence="2">
    <location>
        <begin position="42"/>
        <end position="74"/>
    </location>
</feature>
<evidence type="ECO:0000313" key="7">
    <source>
        <dbReference type="Proteomes" id="UP000249605"/>
    </source>
</evidence>
<sequence length="393" mass="40584">MRHTLRIAVLLVLAALATGAYWYFVKQGGTVGGLTAMLSGAASGDAPAPGSGSGSGSGSAPGGGKPPGGAPPTPVEAVAVRVGTVERTVTAVGSLLSNESVVIRPEIAGRISEIAFKEGQRVAKGSVLVRLDDAIARATLAQAQASIAFSRAELSRADQLVRQNTGPLRNREQAAAKLLADEAAVQLAKAQLDKQVITAPFDGVLGLRKVSVGDFVQAGRDIVNLEDIDTLKLDFRVPEMFLPAVRVGQTVRVAVDAFGGRGFEGTVYAIDPLVDVNGRALAIRARVPNPDGALRPGLFARVSLTLTTVPDALLVPEQAIVAFGKDQFVFKVVDGKAAQTRVVLGERRNAEVEISKGLAPGDMVVTAGQLKIRDGAPVAVVPSKPAANKSTGS</sequence>
<dbReference type="Pfam" id="PF25917">
    <property type="entry name" value="BSH_RND"/>
    <property type="match status" value="1"/>
</dbReference>
<evidence type="ECO:0000313" key="6">
    <source>
        <dbReference type="EMBL" id="AWU95252.1"/>
    </source>
</evidence>
<dbReference type="PANTHER" id="PTHR30469:SF11">
    <property type="entry name" value="BLL4320 PROTEIN"/>
    <property type="match status" value="1"/>
</dbReference>
<keyword evidence="6" id="KW-0614">Plasmid</keyword>
<accession>A0A2U9S761</accession>
<protein>
    <submittedName>
        <fullName evidence="6">Efflux transporter periplasmic adaptor subunit</fullName>
    </submittedName>
</protein>
<gene>
    <name evidence="6" type="ORF">DM194_12865</name>
</gene>
<dbReference type="AlphaFoldDB" id="A0A2U9S761"/>
<evidence type="ECO:0000259" key="3">
    <source>
        <dbReference type="Pfam" id="PF25917"/>
    </source>
</evidence>
<dbReference type="InterPro" id="IPR058637">
    <property type="entry name" value="YknX-like_C"/>
</dbReference>
<feature type="compositionally biased region" description="Gly residues" evidence="2">
    <location>
        <begin position="51"/>
        <end position="67"/>
    </location>
</feature>
<dbReference type="FunFam" id="2.40.30.170:FF:000010">
    <property type="entry name" value="Efflux RND transporter periplasmic adaptor subunit"/>
    <property type="match status" value="1"/>
</dbReference>
<evidence type="ECO:0000256" key="1">
    <source>
        <dbReference type="ARBA" id="ARBA00009477"/>
    </source>
</evidence>
<dbReference type="Gene3D" id="1.10.287.470">
    <property type="entry name" value="Helix hairpin bin"/>
    <property type="match status" value="1"/>
</dbReference>
<feature type="domain" description="Multidrug resistance protein MdtA-like barrel-sandwich hybrid" evidence="3">
    <location>
        <begin position="100"/>
        <end position="221"/>
    </location>
</feature>